<keyword evidence="2" id="KW-0732">Signal</keyword>
<dbReference type="AlphaFoldDB" id="A0A3S0IEL6"/>
<evidence type="ECO:0000256" key="2">
    <source>
        <dbReference type="SAM" id="SignalP"/>
    </source>
</evidence>
<dbReference type="SUPFAM" id="SSF48695">
    <property type="entry name" value="Multiheme cytochromes"/>
    <property type="match status" value="1"/>
</dbReference>
<dbReference type="InterPro" id="IPR036280">
    <property type="entry name" value="Multihaem_cyt_sf"/>
</dbReference>
<gene>
    <name evidence="3" type="ORF">EKG39_07690</name>
</gene>
<dbReference type="OrthoDB" id="6245000at2"/>
<feature type="region of interest" description="Disordered" evidence="1">
    <location>
        <begin position="21"/>
        <end position="40"/>
    </location>
</feature>
<dbReference type="EMBL" id="RXNV01000002">
    <property type="protein sequence ID" value="RTR33800.1"/>
    <property type="molecule type" value="Genomic_DNA"/>
</dbReference>
<proteinExistence type="predicted"/>
<reference evidence="3 4" key="1">
    <citation type="submission" date="2018-12" db="EMBL/GenBank/DDBJ databases">
        <authorList>
            <person name="Yu L."/>
        </authorList>
    </citation>
    <scope>NUCLEOTIDE SEQUENCE [LARGE SCALE GENOMIC DNA]</scope>
    <source>
        <strain evidence="3 4">HAW-EB5</strain>
    </source>
</reference>
<sequence>MTMRKLLLSTLLLSLLTGCGSDDTNDQPDEPVTPDPEKSKYLTLDIKPEAKFEGTFNVYLGRYADPVKAWLQSDEAYHQGDHTHDKMETGQYYAVDERDAQLAGIVNEPETAIIVDAAKMHQLLMTNPDGLGAGSARGDIFVTGHYSVFDALRYLALTRNDIKLDNIINYDESGRDTYEFTLSWDCNGDGEFNDTDNISTDPGDTYGCAVNYSNHKSQDWHFRSQFENGEFAKARGSLNGVGPQGEGNYERMDQFWIKSGMNIRFQSFSPEMTARRHWVQDREMARLTQNSGKVIVPTFTAVKSYSEAPIVIKDLEVTAHNMRSDIFQQGVITKMDVFLSAADTGLDIAFNYWPTLSTGAQVGSFALFRVDGIASDVGRGWATLYGEMATQGDFSRDSQCAFSTPTGGGQELVVDPEHCRRDWQSRFGGNILHLMSDVWVMNQPVEFVTTAIKDHYKTWGMPEYPGKDRVERDFSNNEDGSDIMTLQVFPLPDETESAVLKPSHFGWDIADCTECHNEQKDPDGHGGYSWPINSSDGFDETQPYYCATCHGNNGAPKAHGETARCFWCHDSEQNRPEHHGDSSTQRIYEGDEIRSNTHIYNHPNEIAALPRDKMGNFKEYDKLWSSVNSDWDMSKVFPDPYSCMTCHQNP</sequence>
<accession>A0A3S0IEL6</accession>
<dbReference type="PROSITE" id="PS51257">
    <property type="entry name" value="PROKAR_LIPOPROTEIN"/>
    <property type="match status" value="1"/>
</dbReference>
<dbReference type="Proteomes" id="UP000282060">
    <property type="component" value="Unassembled WGS sequence"/>
</dbReference>
<comment type="caution">
    <text evidence="3">The sequence shown here is derived from an EMBL/GenBank/DDBJ whole genome shotgun (WGS) entry which is preliminary data.</text>
</comment>
<evidence type="ECO:0000313" key="4">
    <source>
        <dbReference type="Proteomes" id="UP000282060"/>
    </source>
</evidence>
<evidence type="ECO:0000256" key="1">
    <source>
        <dbReference type="SAM" id="MobiDB-lite"/>
    </source>
</evidence>
<organism evidence="3 4">
    <name type="scientific">Shewanella atlantica</name>
    <dbReference type="NCBI Taxonomy" id="271099"/>
    <lineage>
        <taxon>Bacteria</taxon>
        <taxon>Pseudomonadati</taxon>
        <taxon>Pseudomonadota</taxon>
        <taxon>Gammaproteobacteria</taxon>
        <taxon>Alteromonadales</taxon>
        <taxon>Shewanellaceae</taxon>
        <taxon>Shewanella</taxon>
    </lineage>
</organism>
<evidence type="ECO:0000313" key="3">
    <source>
        <dbReference type="EMBL" id="RTR33800.1"/>
    </source>
</evidence>
<protein>
    <submittedName>
        <fullName evidence="3">Uncharacterized protein</fullName>
    </submittedName>
</protein>
<name>A0A3S0IEL6_9GAMM</name>
<keyword evidence="4" id="KW-1185">Reference proteome</keyword>
<feature type="signal peptide" evidence="2">
    <location>
        <begin position="1"/>
        <end position="21"/>
    </location>
</feature>
<feature type="chain" id="PRO_5018774150" evidence="2">
    <location>
        <begin position="22"/>
        <end position="650"/>
    </location>
</feature>